<dbReference type="EMBL" id="OD002374">
    <property type="protein sequence ID" value="CAD7405015.1"/>
    <property type="molecule type" value="Genomic_DNA"/>
</dbReference>
<keyword evidence="1" id="KW-0479">Metal-binding</keyword>
<protein>
    <recommendedName>
        <fullName evidence="5">CHHC U11-48K-type domain-containing protein</fullName>
    </recommendedName>
</protein>
<reference evidence="6" key="1">
    <citation type="submission" date="2020-11" db="EMBL/GenBank/DDBJ databases">
        <authorList>
            <person name="Tran Van P."/>
        </authorList>
    </citation>
    <scope>NUCLEOTIDE SEQUENCE</scope>
</reference>
<dbReference type="GO" id="GO:0008270">
    <property type="term" value="F:zinc ion binding"/>
    <property type="evidence" value="ECO:0007669"/>
    <property type="project" value="UniProtKB-KW"/>
</dbReference>
<name>A0A7R9CZJ6_TIMPO</name>
<dbReference type="Pfam" id="PF05253">
    <property type="entry name" value="zf-U11-48K"/>
    <property type="match status" value="2"/>
</dbReference>
<dbReference type="PROSITE" id="PS51800">
    <property type="entry name" value="ZF_CHHC_U11_48K"/>
    <property type="match status" value="1"/>
</dbReference>
<keyword evidence="2" id="KW-0863">Zinc-finger</keyword>
<accession>A0A7R9CZJ6</accession>
<evidence type="ECO:0000259" key="5">
    <source>
        <dbReference type="PROSITE" id="PS51800"/>
    </source>
</evidence>
<feature type="domain" description="CHHC U11-48K-type" evidence="5">
    <location>
        <begin position="7"/>
        <end position="34"/>
    </location>
</feature>
<dbReference type="SUPFAM" id="SSF57667">
    <property type="entry name" value="beta-beta-alpha zinc fingers"/>
    <property type="match status" value="1"/>
</dbReference>
<sequence>MQTHDPLVQCPFEKSHMIFKSRLITHLTKCQKNHMGEGKIPCPLNATHFVQEQLMTYHMSFECTDRGDIERLHYQIETPATTYFPPVEEPTLPPAEENWDSFDAPTYDLEQALSERAPVLRSLNVAPNNSDIKKLKEKLNLKEIAKFISRHILLVCFLKVIVAVRRNFQRQQRLIFSAGGHDNIKPEPAPIGVTLRQPRNDANAMIRQMVIGRGQPVGGSEGPTLAGSVTSGAMDTSVPHTKGRGVGPVKKLQVENVTSIAVGRGRAVRLSKPDLHNIMVHPKWSDPATNNNSNRLHQPKGSYPCNKPRCNTCKIHQRFTSLHSRLIHLEYPMTCSTENVLYQLQCNYCIAENINLSTGTLGQQHQP</sequence>
<evidence type="ECO:0000256" key="2">
    <source>
        <dbReference type="ARBA" id="ARBA00022771"/>
    </source>
</evidence>
<evidence type="ECO:0000256" key="3">
    <source>
        <dbReference type="ARBA" id="ARBA00022833"/>
    </source>
</evidence>
<organism evidence="6">
    <name type="scientific">Timema poppense</name>
    <name type="common">Walking stick</name>
    <dbReference type="NCBI Taxonomy" id="170557"/>
    <lineage>
        <taxon>Eukaryota</taxon>
        <taxon>Metazoa</taxon>
        <taxon>Ecdysozoa</taxon>
        <taxon>Arthropoda</taxon>
        <taxon>Hexapoda</taxon>
        <taxon>Insecta</taxon>
        <taxon>Pterygota</taxon>
        <taxon>Neoptera</taxon>
        <taxon>Polyneoptera</taxon>
        <taxon>Phasmatodea</taxon>
        <taxon>Timematodea</taxon>
        <taxon>Timematoidea</taxon>
        <taxon>Timematidae</taxon>
        <taxon>Timema</taxon>
    </lineage>
</organism>
<gene>
    <name evidence="6" type="ORF">TPSB3V08_LOCUS4779</name>
</gene>
<evidence type="ECO:0000256" key="4">
    <source>
        <dbReference type="SAM" id="MobiDB-lite"/>
    </source>
</evidence>
<dbReference type="InterPro" id="IPR022776">
    <property type="entry name" value="TRM13/UPF0224_CHHC_Znf_dom"/>
</dbReference>
<feature type="compositionally biased region" description="Polar residues" evidence="4">
    <location>
        <begin position="287"/>
        <end position="296"/>
    </location>
</feature>
<keyword evidence="3" id="KW-0862">Zinc</keyword>
<proteinExistence type="predicted"/>
<evidence type="ECO:0000256" key="1">
    <source>
        <dbReference type="ARBA" id="ARBA00022723"/>
    </source>
</evidence>
<evidence type="ECO:0000313" key="6">
    <source>
        <dbReference type="EMBL" id="CAD7405015.1"/>
    </source>
</evidence>
<feature type="region of interest" description="Disordered" evidence="4">
    <location>
        <begin position="281"/>
        <end position="300"/>
    </location>
</feature>
<dbReference type="AlphaFoldDB" id="A0A7R9CZJ6"/>
<dbReference type="InterPro" id="IPR036236">
    <property type="entry name" value="Znf_C2H2_sf"/>
</dbReference>